<feature type="active site" description="Proton donor" evidence="6">
    <location>
        <position position="280"/>
    </location>
</feature>
<dbReference type="InterPro" id="IPR050749">
    <property type="entry name" value="Glycosyl_Hydrolase_47"/>
</dbReference>
<feature type="active site" description="Proton donor" evidence="6">
    <location>
        <position position="689"/>
    </location>
</feature>
<feature type="region of interest" description="Disordered" evidence="9">
    <location>
        <begin position="46"/>
        <end position="87"/>
    </location>
</feature>
<keyword evidence="11" id="KW-1185">Reference proteome</keyword>
<dbReference type="PRINTS" id="PR00747">
    <property type="entry name" value="GLYHDRLASE47"/>
</dbReference>
<keyword evidence="7" id="KW-0479">Metal-binding</keyword>
<feature type="compositionally biased region" description="Basic and acidic residues" evidence="9">
    <location>
        <begin position="459"/>
        <end position="493"/>
    </location>
</feature>
<feature type="compositionally biased region" description="Basic and acidic residues" evidence="9">
    <location>
        <begin position="51"/>
        <end position="62"/>
    </location>
</feature>
<dbReference type="Gene3D" id="1.50.10.10">
    <property type="match status" value="3"/>
</dbReference>
<dbReference type="PANTHER" id="PTHR11742:SF103">
    <property type="entry name" value="ENDOPLASMIC RETICULUM MANNOSIDASE MNL2-RELATED"/>
    <property type="match status" value="1"/>
</dbReference>
<evidence type="ECO:0000256" key="4">
    <source>
        <dbReference type="ARBA" id="ARBA00022801"/>
    </source>
</evidence>
<dbReference type="EMBL" id="JAAQHG020000011">
    <property type="protein sequence ID" value="KAL1587180.1"/>
    <property type="molecule type" value="Genomic_DNA"/>
</dbReference>
<dbReference type="GO" id="GO:0005509">
    <property type="term" value="F:calcium ion binding"/>
    <property type="evidence" value="ECO:0007669"/>
    <property type="project" value="InterPro"/>
</dbReference>
<dbReference type="GO" id="GO:0016020">
    <property type="term" value="C:membrane"/>
    <property type="evidence" value="ECO:0007669"/>
    <property type="project" value="InterPro"/>
</dbReference>
<dbReference type="GeneID" id="96005851"/>
<feature type="region of interest" description="Disordered" evidence="9">
    <location>
        <begin position="99"/>
        <end position="119"/>
    </location>
</feature>
<protein>
    <recommendedName>
        <fullName evidence="8">alpha-1,2-Mannosidase</fullName>
        <ecNumber evidence="8">3.2.1.-</ecNumber>
    </recommendedName>
</protein>
<accession>A0AB34KUI9</accession>
<feature type="active site" evidence="6">
    <location>
        <position position="827"/>
    </location>
</feature>
<dbReference type="GO" id="GO:0005783">
    <property type="term" value="C:endoplasmic reticulum"/>
    <property type="evidence" value="ECO:0007669"/>
    <property type="project" value="TreeGrafter"/>
</dbReference>
<dbReference type="Pfam" id="PF01532">
    <property type="entry name" value="Glyco_hydro_47"/>
    <property type="match status" value="1"/>
</dbReference>
<dbReference type="GO" id="GO:0004571">
    <property type="term" value="F:mannosyl-oligosaccharide 1,2-alpha-mannosidase activity"/>
    <property type="evidence" value="ECO:0007669"/>
    <property type="project" value="InterPro"/>
</dbReference>
<feature type="binding site" evidence="7">
    <location>
        <position position="913"/>
    </location>
    <ligand>
        <name>Ca(2+)</name>
        <dbReference type="ChEBI" id="CHEBI:29108"/>
    </ligand>
</feature>
<proteinExistence type="inferred from homology"/>
<keyword evidence="5" id="KW-1015">Disulfide bond</keyword>
<dbReference type="GO" id="GO:0005975">
    <property type="term" value="P:carbohydrate metabolic process"/>
    <property type="evidence" value="ECO:0007669"/>
    <property type="project" value="InterPro"/>
</dbReference>
<name>A0AB34KUI9_9PEZI</name>
<feature type="active site" evidence="6">
    <location>
        <position position="422"/>
    </location>
</feature>
<comment type="caution">
    <text evidence="10">The sequence shown here is derived from an EMBL/GenBank/DDBJ whole genome shotgun (WGS) entry which is preliminary data.</text>
</comment>
<dbReference type="InterPro" id="IPR012341">
    <property type="entry name" value="6hp_glycosidase-like_sf"/>
</dbReference>
<dbReference type="PANTHER" id="PTHR11742">
    <property type="entry name" value="MANNOSYL-OLIGOSACCHARIDE ALPHA-1,2-MANNOSIDASE-RELATED"/>
    <property type="match status" value="1"/>
</dbReference>
<feature type="compositionally biased region" description="Polar residues" evidence="9">
    <location>
        <begin position="530"/>
        <end position="539"/>
    </location>
</feature>
<evidence type="ECO:0000256" key="6">
    <source>
        <dbReference type="PIRSR" id="PIRSR601382-1"/>
    </source>
</evidence>
<feature type="region of interest" description="Disordered" evidence="9">
    <location>
        <begin position="459"/>
        <end position="539"/>
    </location>
</feature>
<dbReference type="AlphaFoldDB" id="A0AB34KUI9"/>
<evidence type="ECO:0000256" key="9">
    <source>
        <dbReference type="SAM" id="MobiDB-lite"/>
    </source>
</evidence>
<evidence type="ECO:0000256" key="2">
    <source>
        <dbReference type="ARBA" id="ARBA00004922"/>
    </source>
</evidence>
<comment type="pathway">
    <text evidence="2">Protein modification; protein glycosylation.</text>
</comment>
<keyword evidence="7" id="KW-0106">Calcium</keyword>
<evidence type="ECO:0000256" key="5">
    <source>
        <dbReference type="ARBA" id="ARBA00023157"/>
    </source>
</evidence>
<evidence type="ECO:0000256" key="7">
    <source>
        <dbReference type="PIRSR" id="PIRSR601382-2"/>
    </source>
</evidence>
<keyword evidence="8" id="KW-0326">Glycosidase</keyword>
<comment type="cofactor">
    <cofactor evidence="1 7">
        <name>Ca(2+)</name>
        <dbReference type="ChEBI" id="CHEBI:29108"/>
    </cofactor>
</comment>
<dbReference type="RefSeq" id="XP_069230285.1">
    <property type="nucleotide sequence ID" value="XM_069373013.1"/>
</dbReference>
<organism evidence="10 11">
    <name type="scientific">Cladosporium halotolerans</name>
    <dbReference type="NCBI Taxonomy" id="1052096"/>
    <lineage>
        <taxon>Eukaryota</taxon>
        <taxon>Fungi</taxon>
        <taxon>Dikarya</taxon>
        <taxon>Ascomycota</taxon>
        <taxon>Pezizomycotina</taxon>
        <taxon>Dothideomycetes</taxon>
        <taxon>Dothideomycetidae</taxon>
        <taxon>Cladosporiales</taxon>
        <taxon>Cladosporiaceae</taxon>
        <taxon>Cladosporium</taxon>
    </lineage>
</organism>
<dbReference type="InterPro" id="IPR036026">
    <property type="entry name" value="Seven-hairpin_glycosidases"/>
</dbReference>
<evidence type="ECO:0000313" key="10">
    <source>
        <dbReference type="EMBL" id="KAL1587180.1"/>
    </source>
</evidence>
<dbReference type="EC" id="3.2.1.-" evidence="8"/>
<feature type="compositionally biased region" description="Low complexity" evidence="9">
    <location>
        <begin position="100"/>
        <end position="114"/>
    </location>
</feature>
<reference evidence="10 11" key="1">
    <citation type="journal article" date="2020" name="Microbiol. Resour. Announc.">
        <title>Draft Genome Sequence of a Cladosporium Species Isolated from the Mesophotic Ascidian Didemnum maculosum.</title>
        <authorList>
            <person name="Gioti A."/>
            <person name="Siaperas R."/>
            <person name="Nikolaivits E."/>
            <person name="Le Goff G."/>
            <person name="Ouazzani J."/>
            <person name="Kotoulas G."/>
            <person name="Topakas E."/>
        </authorList>
    </citation>
    <scope>NUCLEOTIDE SEQUENCE [LARGE SCALE GENOMIC DNA]</scope>
    <source>
        <strain evidence="10 11">TM138-S3</strain>
    </source>
</reference>
<dbReference type="GO" id="GO:0036503">
    <property type="term" value="P:ERAD pathway"/>
    <property type="evidence" value="ECO:0007669"/>
    <property type="project" value="UniProtKB-ARBA"/>
</dbReference>
<evidence type="ECO:0000256" key="1">
    <source>
        <dbReference type="ARBA" id="ARBA00001913"/>
    </source>
</evidence>
<evidence type="ECO:0000256" key="3">
    <source>
        <dbReference type="ARBA" id="ARBA00007658"/>
    </source>
</evidence>
<evidence type="ECO:0000256" key="8">
    <source>
        <dbReference type="RuleBase" id="RU361193"/>
    </source>
</evidence>
<feature type="region of interest" description="Disordered" evidence="9">
    <location>
        <begin position="749"/>
        <end position="790"/>
    </location>
</feature>
<dbReference type="Proteomes" id="UP000803884">
    <property type="component" value="Unassembled WGS sequence"/>
</dbReference>
<keyword evidence="4 8" id="KW-0378">Hydrolase</keyword>
<gene>
    <name evidence="10" type="ORF">WHR41_04407</name>
</gene>
<sequence>MPVRRVRFLAIAVFVSIALFLFTRSTSTYENYKTYAEQKYENAVGGGSVLRPEEGEKAKQEIDQAAGPPEDEDVPAPAPAPAPEPEVTTSARIVEVVGQATESSEVAETTSTLAPTQPLPLDYQEPQLVANEDEIPIEIGQGRYEVDGSPKHSDIHWTKLPEHFPITSTIQIPTSKPSAIPKVQHKFKKSQGADANRLAVIQSVAAHAWKGYKEKAWGHDEVKPISGKHADPFNGWGATLVDGMDTLWIMGMKAEFEEAVEFVETIDFTTTPRNDIPLFETTIRYLGGLVAAYEVSGAKYRVLLDKAVELAEVLYSAFDTPNRMPETYYRWKPTFSSQPHRASTRAVLAEIGSLSMEFTRLAQLTKEPKYYDAIARVTDALGEFQNNTRLPGMWPTYVDASGCAKPAQMNRPLYGTHIEHPDGSGDLIIADEPVQGKSNANAGTAVAPGKAVNEIVKEAEEQQKSQNIDETKAFENPSEEDRWTDKKNQKRQLDAGTGSAQASDDHLDSNNAAAGSGRTADTGGEPLFQRPNNVVGQKPQTGADVCVPQGLGSPNKHGSEVFTLAGMSDSTYEYLPKMHLLLRGRIDQYKDMYLKSADVAIEKLVYRPMTKDGRDILASGDLRLAPNMTSGEQIETFRPVSSHLVCFAGGMFALGGVIFDRPEDLEVGKKLTDGCIWAYNVTATGIMPEDFMLSKCESKTSCEWNETKYFEELDPYRAHRSKTPTAVTYGHKAPSKLENTDYELQHKRQLSPDTDTDTDSKPEPSPSPSPTKTQLDPPLPKLPALHAVYTPPPPLSHEEYVAQKIADERLPPGFTAINSNNYILRPEAIESVFYLYRITGEQYWRDRGWEMFTAIQDHTGAVFGNSAIDDVTKAAPEAKDSEESFWLAETLKYFYLLFDEPEKWSLDDWVLNTEAHFFKRT</sequence>
<evidence type="ECO:0000313" key="11">
    <source>
        <dbReference type="Proteomes" id="UP000803884"/>
    </source>
</evidence>
<comment type="similarity">
    <text evidence="3 8">Belongs to the glycosyl hydrolase 47 family.</text>
</comment>
<dbReference type="InterPro" id="IPR001382">
    <property type="entry name" value="Glyco_hydro_47"/>
</dbReference>
<dbReference type="SUPFAM" id="SSF48225">
    <property type="entry name" value="Seven-hairpin glycosidases"/>
    <property type="match status" value="1"/>
</dbReference>